<keyword evidence="2" id="KW-0378">Hydrolase</keyword>
<dbReference type="EMBL" id="PUFO01000099">
    <property type="protein sequence ID" value="TDG72425.1"/>
    <property type="molecule type" value="Genomic_DNA"/>
</dbReference>
<keyword evidence="5" id="KW-1185">Reference proteome</keyword>
<evidence type="ECO:0000256" key="1">
    <source>
        <dbReference type="ARBA" id="ARBA00006625"/>
    </source>
</evidence>
<organism evidence="4 5">
    <name type="scientific">Secundilactobacillus malefermentans</name>
    <dbReference type="NCBI Taxonomy" id="176292"/>
    <lineage>
        <taxon>Bacteria</taxon>
        <taxon>Bacillati</taxon>
        <taxon>Bacillota</taxon>
        <taxon>Bacilli</taxon>
        <taxon>Lactobacillales</taxon>
        <taxon>Lactobacillaceae</taxon>
        <taxon>Secundilactobacillus</taxon>
    </lineage>
</organism>
<protein>
    <recommendedName>
        <fullName evidence="3">Choloylglycine hydrolase/NAAA C-terminal domain-containing protein</fullName>
    </recommendedName>
</protein>
<dbReference type="STRING" id="1122149.FD44_GL000895"/>
<proteinExistence type="inferred from homology"/>
<name>A0A4R5NFE2_9LACO</name>
<feature type="domain" description="Choloylglycine hydrolase/NAAA C-terminal" evidence="3">
    <location>
        <begin position="5"/>
        <end position="259"/>
    </location>
</feature>
<dbReference type="InterPro" id="IPR029055">
    <property type="entry name" value="Ntn_hydrolases_N"/>
</dbReference>
<gene>
    <name evidence="4" type="ORF">C5L31_001124</name>
</gene>
<dbReference type="SUPFAM" id="SSF56235">
    <property type="entry name" value="N-terminal nucleophile aminohydrolases (Ntn hydrolases)"/>
    <property type="match status" value="1"/>
</dbReference>
<dbReference type="InterPro" id="IPR029132">
    <property type="entry name" value="CBAH/NAAA_C"/>
</dbReference>
<sequence>MPNKHTKYAILGSGRTLDQFRLMGDGFNSAGLACAELYFPNRAVYHDALVSGKQNLTPQDLILWFLGNYGSIAEIEADLPNIALIGQVWFKENKVYPFHWILTDKSGRTAVLEPTSLELKLVDDPVAVLTNTPELANHIGRLNQFLNVDEPTFNEETVHAAQTYLASNTPLPKGPVPTKRFISAAINRWGQKLPDTDEQAETELFDTLEQVALPLDPAKIARSNHNYTHYESVLNLETQIYYYRAMTNHRLQRISLLDLAKNGEKKMIIFPNE</sequence>
<dbReference type="GO" id="GO:0016787">
    <property type="term" value="F:hydrolase activity"/>
    <property type="evidence" value="ECO:0007669"/>
    <property type="project" value="UniProtKB-KW"/>
</dbReference>
<accession>A0A4R5NFE2</accession>
<dbReference type="Gene3D" id="3.60.60.10">
    <property type="entry name" value="Penicillin V Acylase, Chain A"/>
    <property type="match status" value="1"/>
</dbReference>
<comment type="similarity">
    <text evidence="1">Belongs to the peptidase C59 family.</text>
</comment>
<dbReference type="PANTHER" id="PTHR35527:SF2">
    <property type="entry name" value="HYDROLASE"/>
    <property type="match status" value="1"/>
</dbReference>
<comment type="caution">
    <text evidence="4">The sequence shown here is derived from an EMBL/GenBank/DDBJ whole genome shotgun (WGS) entry which is preliminary data.</text>
</comment>
<dbReference type="InterPro" id="IPR052193">
    <property type="entry name" value="Peptidase_C59"/>
</dbReference>
<evidence type="ECO:0000313" key="4">
    <source>
        <dbReference type="EMBL" id="TDG72425.1"/>
    </source>
</evidence>
<dbReference type="AlphaFoldDB" id="A0A4R5NFE2"/>
<evidence type="ECO:0000256" key="2">
    <source>
        <dbReference type="ARBA" id="ARBA00022801"/>
    </source>
</evidence>
<dbReference type="Pfam" id="PF02275">
    <property type="entry name" value="CBAH"/>
    <property type="match status" value="1"/>
</dbReference>
<dbReference type="Proteomes" id="UP000294854">
    <property type="component" value="Unassembled WGS sequence"/>
</dbReference>
<evidence type="ECO:0000259" key="3">
    <source>
        <dbReference type="Pfam" id="PF02275"/>
    </source>
</evidence>
<dbReference type="PANTHER" id="PTHR35527">
    <property type="entry name" value="CHOLOYLGLYCINE HYDROLASE"/>
    <property type="match status" value="1"/>
</dbReference>
<evidence type="ECO:0000313" key="5">
    <source>
        <dbReference type="Proteomes" id="UP000294854"/>
    </source>
</evidence>
<reference evidence="4 5" key="1">
    <citation type="journal article" date="2019" name="Appl. Microbiol. Biotechnol.">
        <title>Uncovering carbohydrate metabolism through a genotype-phenotype association study of 56 lactic acid bacteria genomes.</title>
        <authorList>
            <person name="Buron-Moles G."/>
            <person name="Chailyan A."/>
            <person name="Dolejs I."/>
            <person name="Forster J."/>
            <person name="Miks M.H."/>
        </authorList>
    </citation>
    <scope>NUCLEOTIDE SEQUENCE [LARGE SCALE GENOMIC DNA]</scope>
    <source>
        <strain evidence="4 5">ATCC 49373</strain>
    </source>
</reference>